<reference evidence="5 6" key="1">
    <citation type="submission" date="2020-11" db="EMBL/GenBank/DDBJ databases">
        <title>Draft genome sequencing of a Lachnospiraceae strain isolated from anoxic soil subjected to BSD treatment.</title>
        <authorList>
            <person name="Uek A."/>
            <person name="Tonouchi A."/>
        </authorList>
    </citation>
    <scope>NUCLEOTIDE SEQUENCE [LARGE SCALE GENOMIC DNA]</scope>
    <source>
        <strain evidence="5 6">TB5</strain>
    </source>
</reference>
<dbReference type="InterPro" id="IPR037828">
    <property type="entry name" value="GH94N_ChBP"/>
</dbReference>
<dbReference type="InterPro" id="IPR008928">
    <property type="entry name" value="6-hairpin_glycosidase_sf"/>
</dbReference>
<gene>
    <name evidence="5" type="ORF">bsdtb5_34350</name>
</gene>
<keyword evidence="2" id="KW-0808">Transferase</keyword>
<dbReference type="SMART" id="SM01068">
    <property type="entry name" value="CBM_X"/>
    <property type="match status" value="1"/>
</dbReference>
<dbReference type="Pfam" id="PF06165">
    <property type="entry name" value="GH94_b-supersand"/>
    <property type="match status" value="1"/>
</dbReference>
<feature type="domain" description="Glycosyl hydrolase 94 catalytic" evidence="4">
    <location>
        <begin position="303"/>
        <end position="721"/>
    </location>
</feature>
<evidence type="ECO:0000313" key="6">
    <source>
        <dbReference type="Proteomes" id="UP000595897"/>
    </source>
</evidence>
<evidence type="ECO:0000256" key="2">
    <source>
        <dbReference type="ARBA" id="ARBA00022679"/>
    </source>
</evidence>
<name>A0A7R7END4_9FIRM</name>
<dbReference type="CDD" id="cd11755">
    <property type="entry name" value="GH94N_ChBP_like"/>
    <property type="match status" value="1"/>
</dbReference>
<dbReference type="Gene3D" id="2.70.98.40">
    <property type="entry name" value="Glycoside hydrolase, family 65, N-terminal domain"/>
    <property type="match status" value="1"/>
</dbReference>
<dbReference type="AlphaFoldDB" id="A0A7R7END4"/>
<dbReference type="Gene3D" id="1.20.890.20">
    <property type="entry name" value="mpn423 like domain"/>
    <property type="match status" value="1"/>
</dbReference>
<dbReference type="SUPFAM" id="SSF48208">
    <property type="entry name" value="Six-hairpin glycosidases"/>
    <property type="match status" value="1"/>
</dbReference>
<dbReference type="GO" id="GO:0005975">
    <property type="term" value="P:carbohydrate metabolic process"/>
    <property type="evidence" value="ECO:0007669"/>
    <property type="project" value="InterPro"/>
</dbReference>
<dbReference type="Pfam" id="PF17167">
    <property type="entry name" value="Glyco_hydro_94"/>
    <property type="match status" value="1"/>
</dbReference>
<dbReference type="KEGG" id="ahb:bsdtb5_34350"/>
<dbReference type="GO" id="GO:0030246">
    <property type="term" value="F:carbohydrate binding"/>
    <property type="evidence" value="ECO:0007669"/>
    <property type="project" value="InterPro"/>
</dbReference>
<dbReference type="EMBL" id="AP024169">
    <property type="protein sequence ID" value="BCN32140.1"/>
    <property type="molecule type" value="Genomic_DNA"/>
</dbReference>
<evidence type="ECO:0000259" key="3">
    <source>
        <dbReference type="Pfam" id="PF06165"/>
    </source>
</evidence>
<sequence>MNYGYFDEKNKEYVITKPNTPAPWANYLGSPAYGAIISNNAGGYSFVKSGANGRISRYIFNQEDKPGRYIYLRDDEANDYWSASWQPVGKDLSVYKNECHHGTAYTNIKAEYAGIKSEALYYVPLDRTYEVWRLKVTNTTDRVRKISTFGFIEFTNDSNYENDQVNLQYTLFITKTDFKKNKILQSINPNMWKDETGTNHKERFFGLVGADVTSYNGDKEAFIGNYHSYGNPIAVEKGMCDNTLNYNTNGCGALHSALTLQPGETKEIAYVLGQYDDVESSKILDSYKDLSVVDKELEELKAYWHGKLSHLQVNTPSEAFNAMINTWNAYQCFMTFIWSRAASFIYCGLRNGYGYRDTVQDIQGIIHLDPEMAVEKIRFMLSAQVDNGGGLPLVKFDHNAGHEDTPDDASYVQATGHPAYRADDALWLFPTVLKYIAESGNKEFIDEVIVYANGGEGSVYDHLKRAINFSMERLGDHNMPAGLHADWNDCLRLGKKGESSFVALQLYYAMTVLRGFAEDKNDTEYVAYLDRVQKELYDTIQKCCWEDDRFIRGYKEDGQVIGSKKDPEANMWLNPQSWAVISGLATKDQAEAALESVHRELNTPYGVRLMAPSYVDHAFDGALALLFNPSTKENGGIFSQPQGWIILAESLMGHGNRAFEYFTESSPASQNDDADTRKLEPYCHGQFTEATGSPFEGRSHVHWLTGTASTVMVGCVEGILGMRPDLNGLLVAPSVPSDWKEFEISKVFRGKQLNIKVENKSGAESGYKEFYLNGEKLEKNYIPADKMKDVNEVLLVM</sequence>
<dbReference type="SUPFAM" id="SSF74650">
    <property type="entry name" value="Galactose mutarotase-like"/>
    <property type="match status" value="1"/>
</dbReference>
<dbReference type="GO" id="GO:0016757">
    <property type="term" value="F:glycosyltransferase activity"/>
    <property type="evidence" value="ECO:0007669"/>
    <property type="project" value="UniProtKB-KW"/>
</dbReference>
<organism evidence="5 6">
    <name type="scientific">Anaeromicropila herbilytica</name>
    <dbReference type="NCBI Taxonomy" id="2785025"/>
    <lineage>
        <taxon>Bacteria</taxon>
        <taxon>Bacillati</taxon>
        <taxon>Bacillota</taxon>
        <taxon>Clostridia</taxon>
        <taxon>Lachnospirales</taxon>
        <taxon>Lachnospiraceae</taxon>
        <taxon>Anaeromicropila</taxon>
    </lineage>
</organism>
<dbReference type="Proteomes" id="UP000595897">
    <property type="component" value="Chromosome"/>
</dbReference>
<keyword evidence="1" id="KW-0328">Glycosyltransferase</keyword>
<protein>
    <submittedName>
        <fullName evidence="5">N,N'-diacetylchitobiose phosphorylase</fullName>
    </submittedName>
</protein>
<evidence type="ECO:0000259" key="4">
    <source>
        <dbReference type="Pfam" id="PF17167"/>
    </source>
</evidence>
<dbReference type="InterPro" id="IPR052047">
    <property type="entry name" value="GH94_Enzymes"/>
</dbReference>
<evidence type="ECO:0000313" key="5">
    <source>
        <dbReference type="EMBL" id="BCN32140.1"/>
    </source>
</evidence>
<dbReference type="RefSeq" id="WP_271713210.1">
    <property type="nucleotide sequence ID" value="NZ_AP024169.1"/>
</dbReference>
<accession>A0A7R7END4</accession>
<evidence type="ECO:0000256" key="1">
    <source>
        <dbReference type="ARBA" id="ARBA00022676"/>
    </source>
</evidence>
<dbReference type="InterPro" id="IPR037018">
    <property type="entry name" value="GH65_N"/>
</dbReference>
<dbReference type="InterPro" id="IPR010383">
    <property type="entry name" value="Glyco_hydrolase_94_b-supersand"/>
</dbReference>
<dbReference type="PANTHER" id="PTHR37469:SF3">
    <property type="entry name" value="PUTATIVE-RELATED"/>
    <property type="match status" value="1"/>
</dbReference>
<dbReference type="Gene3D" id="2.60.420.10">
    <property type="entry name" value="Maltose phosphorylase, domain 3"/>
    <property type="match status" value="1"/>
</dbReference>
<keyword evidence="6" id="KW-1185">Reference proteome</keyword>
<dbReference type="InterPro" id="IPR012341">
    <property type="entry name" value="6hp_glycosidase-like_sf"/>
</dbReference>
<dbReference type="InterPro" id="IPR011013">
    <property type="entry name" value="Gal_mutarotase_sf_dom"/>
</dbReference>
<dbReference type="Gene3D" id="1.50.10.10">
    <property type="match status" value="1"/>
</dbReference>
<proteinExistence type="predicted"/>
<dbReference type="InterPro" id="IPR033432">
    <property type="entry name" value="GH94_catalytic"/>
</dbReference>
<feature type="domain" description="Glycosyl hydrolase 94 supersandwich" evidence="3">
    <location>
        <begin position="11"/>
        <end position="289"/>
    </location>
</feature>
<dbReference type="PANTHER" id="PTHR37469">
    <property type="entry name" value="CELLOBIONIC ACID PHOSPHORYLASE-RELATED"/>
    <property type="match status" value="1"/>
</dbReference>